<feature type="region of interest" description="Disordered" evidence="1">
    <location>
        <begin position="286"/>
        <end position="344"/>
    </location>
</feature>
<evidence type="ECO:0000313" key="3">
    <source>
        <dbReference type="Proteomes" id="UP001145094"/>
    </source>
</evidence>
<dbReference type="AlphaFoldDB" id="A0A9W6FH49"/>
<evidence type="ECO:0000313" key="2">
    <source>
        <dbReference type="EMBL" id="GLG92029.1"/>
    </source>
</evidence>
<reference evidence="2" key="2">
    <citation type="submission" date="2022-11" db="EMBL/GenBank/DDBJ databases">
        <title>Draft genome sequence of Sellimonas catena strain 18CBH55.</title>
        <authorList>
            <person name="Hisatomi A."/>
            <person name="Ohkuma M."/>
            <person name="Sakamoto M."/>
        </authorList>
    </citation>
    <scope>NUCLEOTIDE SEQUENCE</scope>
    <source>
        <strain evidence="2">18CBH55</strain>
    </source>
</reference>
<comment type="caution">
    <text evidence="2">The sequence shown here is derived from an EMBL/GenBank/DDBJ whole genome shotgun (WGS) entry which is preliminary data.</text>
</comment>
<accession>A0A9W6FH49</accession>
<dbReference type="EMBL" id="BSCH01000033">
    <property type="protein sequence ID" value="GLG92029.1"/>
    <property type="molecule type" value="Genomic_DNA"/>
</dbReference>
<evidence type="ECO:0000256" key="1">
    <source>
        <dbReference type="SAM" id="MobiDB-lite"/>
    </source>
</evidence>
<gene>
    <name evidence="2" type="ORF">Selli2_34560</name>
</gene>
<dbReference type="RefSeq" id="WP_281845956.1">
    <property type="nucleotide sequence ID" value="NZ_BSCH01000033.1"/>
</dbReference>
<organism evidence="2 3">
    <name type="scientific">Sellimonas catena</name>
    <dbReference type="NCBI Taxonomy" id="2994035"/>
    <lineage>
        <taxon>Bacteria</taxon>
        <taxon>Bacillati</taxon>
        <taxon>Bacillota</taxon>
        <taxon>Clostridia</taxon>
        <taxon>Lachnospirales</taxon>
        <taxon>Lachnospiraceae</taxon>
        <taxon>Sellimonas</taxon>
    </lineage>
</organism>
<reference evidence="2" key="3">
    <citation type="journal article" date="2023" name="Int. J. Syst. Evol. Microbiol.">
        <title>Sellimonas catena sp. nov., isolated from human faeces.</title>
        <authorList>
            <person name="Hisatomi A."/>
            <person name="Ohkuma M."/>
            <person name="Sakamoto M."/>
        </authorList>
    </citation>
    <scope>NUCLEOTIDE SEQUENCE</scope>
    <source>
        <strain evidence="2">18CBH55</strain>
    </source>
</reference>
<protein>
    <submittedName>
        <fullName evidence="2">Uncharacterized protein</fullName>
    </submittedName>
</protein>
<name>A0A9W6FH49_9FIRM</name>
<sequence>MENNFDSMLNVSAVPQDDKKAAFIAKSKNNRNRCYELSEQITNEVAADSGKFQQYLDVQARFDRYTANNALLILAQRPDAERLGDYGYWREQGVFVKRAERQNPVLIMEPGKEYEREDGSIGTYYNARELYDISQTTMKERTQPQTERDERLLIRALINNPPASIVTAEPDQMPEDKGAIFEPEENCIYVRKGMNAQEIFQCLTPELALAGFADGDPEYDRDEDAFHAYCASYLLCKKYGIDTQAYDFRYAPDFFEGMEPQEVRAELSKARDAANQISSRMAKVFEQNRMSQRQQEQTGQRQEGDQNRENGPERESGQNRTHMQGREPGQPRGNWQRREAAQER</sequence>
<proteinExistence type="predicted"/>
<reference evidence="2" key="1">
    <citation type="submission" date="2022-11" db="EMBL/GenBank/DDBJ databases">
        <title>Draft genome sequence of Sellimonas catena strain 18CBH55.</title>
        <authorList>
            <person name="Atsushi H."/>
            <person name="Moriya O."/>
            <person name="Mitsuo S."/>
        </authorList>
    </citation>
    <scope>NUCLEOTIDE SEQUENCE</scope>
    <source>
        <strain evidence="2">18CBH55</strain>
    </source>
</reference>
<dbReference type="Proteomes" id="UP001145094">
    <property type="component" value="Unassembled WGS sequence"/>
</dbReference>
<feature type="compositionally biased region" description="Basic and acidic residues" evidence="1">
    <location>
        <begin position="302"/>
        <end position="317"/>
    </location>
</feature>
<feature type="compositionally biased region" description="Low complexity" evidence="1">
    <location>
        <begin position="292"/>
        <end position="301"/>
    </location>
</feature>